<proteinExistence type="predicted"/>
<feature type="region of interest" description="Disordered" evidence="1">
    <location>
        <begin position="62"/>
        <end position="98"/>
    </location>
</feature>
<evidence type="ECO:0000256" key="1">
    <source>
        <dbReference type="SAM" id="MobiDB-lite"/>
    </source>
</evidence>
<dbReference type="Proteomes" id="UP000187429">
    <property type="component" value="Unassembled WGS sequence"/>
</dbReference>
<accession>A0A1R1XKK4</accession>
<feature type="non-terminal residue" evidence="3">
    <location>
        <position position="115"/>
    </location>
</feature>
<dbReference type="AlphaFoldDB" id="A0A1R1XKK4"/>
<feature type="signal peptide" evidence="2">
    <location>
        <begin position="1"/>
        <end position="18"/>
    </location>
</feature>
<feature type="chain" id="PRO_5012525970" evidence="2">
    <location>
        <begin position="19"/>
        <end position="115"/>
    </location>
</feature>
<protein>
    <submittedName>
        <fullName evidence="3">Uncharacterized protein</fullName>
    </submittedName>
</protein>
<dbReference type="EMBL" id="LSSM01004348">
    <property type="protein sequence ID" value="OMJ15146.1"/>
    <property type="molecule type" value="Genomic_DNA"/>
</dbReference>
<evidence type="ECO:0000313" key="4">
    <source>
        <dbReference type="Proteomes" id="UP000187429"/>
    </source>
</evidence>
<keyword evidence="4" id="KW-1185">Reference proteome</keyword>
<evidence type="ECO:0000313" key="3">
    <source>
        <dbReference type="EMBL" id="OMJ15146.1"/>
    </source>
</evidence>
<organism evidence="3 4">
    <name type="scientific">Smittium culicis</name>
    <dbReference type="NCBI Taxonomy" id="133412"/>
    <lineage>
        <taxon>Eukaryota</taxon>
        <taxon>Fungi</taxon>
        <taxon>Fungi incertae sedis</taxon>
        <taxon>Zoopagomycota</taxon>
        <taxon>Kickxellomycotina</taxon>
        <taxon>Harpellomycetes</taxon>
        <taxon>Harpellales</taxon>
        <taxon>Legeriomycetaceae</taxon>
        <taxon>Smittium</taxon>
    </lineage>
</organism>
<sequence>MSILKSFLFALAIAGTGAASQKKCSRRVNKCKTAKHYSAPAIPTIDYNTVTSFVYITRTVSISSSSSSPTQAPYNPAHPTQAPYNPAHPTQAPYNSNYPYPVASTSAGPAYPVAS</sequence>
<keyword evidence="2" id="KW-0732">Signal</keyword>
<name>A0A1R1XKK4_9FUNG</name>
<comment type="caution">
    <text evidence="3">The sequence shown here is derived from an EMBL/GenBank/DDBJ whole genome shotgun (WGS) entry which is preliminary data.</text>
</comment>
<gene>
    <name evidence="3" type="ORF">AYI69_g8298</name>
</gene>
<evidence type="ECO:0000256" key="2">
    <source>
        <dbReference type="SAM" id="SignalP"/>
    </source>
</evidence>
<reference evidence="4" key="1">
    <citation type="submission" date="2017-01" db="EMBL/GenBank/DDBJ databases">
        <authorList>
            <person name="Wang Y."/>
            <person name="White M."/>
            <person name="Kvist S."/>
            <person name="Moncalvo J.-M."/>
        </authorList>
    </citation>
    <scope>NUCLEOTIDE SEQUENCE [LARGE SCALE GENOMIC DNA]</scope>
    <source>
        <strain evidence="4">ID-206-W2</strain>
    </source>
</reference>